<dbReference type="InterPro" id="IPR051164">
    <property type="entry name" value="NmrA-like_oxidored"/>
</dbReference>
<dbReference type="PANTHER" id="PTHR42748">
    <property type="entry name" value="NITROGEN METABOLITE REPRESSION PROTEIN NMRA FAMILY MEMBER"/>
    <property type="match status" value="1"/>
</dbReference>
<dbReference type="Proteomes" id="UP001519325">
    <property type="component" value="Unassembled WGS sequence"/>
</dbReference>
<dbReference type="InterPro" id="IPR008030">
    <property type="entry name" value="NmrA-like"/>
</dbReference>
<name>A0ABS4QDL3_9NOCA</name>
<reference evidence="4 5" key="1">
    <citation type="submission" date="2021-03" db="EMBL/GenBank/DDBJ databases">
        <title>Sequencing the genomes of 1000 actinobacteria strains.</title>
        <authorList>
            <person name="Klenk H.-P."/>
        </authorList>
    </citation>
    <scope>NUCLEOTIDE SEQUENCE [LARGE SCALE GENOMIC DNA]</scope>
    <source>
        <strain evidence="4 5">DSM 45516</strain>
    </source>
</reference>
<comment type="similarity">
    <text evidence="1">Belongs to the NmrA-type oxidoreductase family.</text>
</comment>
<evidence type="ECO:0000313" key="5">
    <source>
        <dbReference type="Proteomes" id="UP001519325"/>
    </source>
</evidence>
<gene>
    <name evidence="4" type="ORF">BJ987_002672</name>
</gene>
<dbReference type="Gene3D" id="3.40.50.720">
    <property type="entry name" value="NAD(P)-binding Rossmann-like Domain"/>
    <property type="match status" value="1"/>
</dbReference>
<keyword evidence="5" id="KW-1185">Reference proteome</keyword>
<keyword evidence="2" id="KW-0521">NADP</keyword>
<dbReference type="Pfam" id="PF05368">
    <property type="entry name" value="NmrA"/>
    <property type="match status" value="1"/>
</dbReference>
<dbReference type="PANTHER" id="PTHR42748:SF7">
    <property type="entry name" value="NMRA LIKE REDOX SENSOR 1-RELATED"/>
    <property type="match status" value="1"/>
</dbReference>
<comment type="caution">
    <text evidence="4">The sequence shown here is derived from an EMBL/GenBank/DDBJ whole genome shotgun (WGS) entry which is preliminary data.</text>
</comment>
<dbReference type="RefSeq" id="WP_209888945.1">
    <property type="nucleotide sequence ID" value="NZ_JAGGMR010000001.1"/>
</dbReference>
<evidence type="ECO:0000256" key="1">
    <source>
        <dbReference type="ARBA" id="ARBA00006328"/>
    </source>
</evidence>
<evidence type="ECO:0000256" key="2">
    <source>
        <dbReference type="ARBA" id="ARBA00022857"/>
    </source>
</evidence>
<dbReference type="EMBL" id="JAGGMR010000001">
    <property type="protein sequence ID" value="MBP2189771.1"/>
    <property type="molecule type" value="Genomic_DNA"/>
</dbReference>
<organism evidence="4 5">
    <name type="scientific">Nocardia goodfellowii</name>
    <dbReference type="NCBI Taxonomy" id="882446"/>
    <lineage>
        <taxon>Bacteria</taxon>
        <taxon>Bacillati</taxon>
        <taxon>Actinomycetota</taxon>
        <taxon>Actinomycetes</taxon>
        <taxon>Mycobacteriales</taxon>
        <taxon>Nocardiaceae</taxon>
        <taxon>Nocardia</taxon>
    </lineage>
</organism>
<accession>A0ABS4QDL3</accession>
<protein>
    <submittedName>
        <fullName evidence="4">Uncharacterized protein YbjT (DUF2867 family)</fullName>
    </submittedName>
</protein>
<sequence>MSSDKGPVLVIGATGQQGRATTRQLLERGWEVKAFVRDPEAPAARALRKAGAELPVGDLDDIGSVRAAMTGAYGVFMMLTMMEGVHITAEGVAAEERRGKTVVDLAAELGIRHFVYSSLKGAGEDSGVEYYAAKEAIESYIGDSGLPATILRPVFFMDNFNTFNRPMRTERGDILVNLAVRPDIPMELISVHDIGAFAAVAFDHPAEYLGRTVPLSGDRLTPPQIAEVFGRITELPAHSNQIPVEQVMAFDEQVGKMFAYFNKGAGEPVDTAALRARHPGLMDLETWLRSTDWKP</sequence>
<evidence type="ECO:0000259" key="3">
    <source>
        <dbReference type="Pfam" id="PF05368"/>
    </source>
</evidence>
<dbReference type="SUPFAM" id="SSF51735">
    <property type="entry name" value="NAD(P)-binding Rossmann-fold domains"/>
    <property type="match status" value="1"/>
</dbReference>
<dbReference type="CDD" id="cd05251">
    <property type="entry name" value="NmrA_like_SDR_a"/>
    <property type="match status" value="1"/>
</dbReference>
<feature type="domain" description="NmrA-like" evidence="3">
    <location>
        <begin position="5"/>
        <end position="272"/>
    </location>
</feature>
<evidence type="ECO:0000313" key="4">
    <source>
        <dbReference type="EMBL" id="MBP2189771.1"/>
    </source>
</evidence>
<dbReference type="InterPro" id="IPR036291">
    <property type="entry name" value="NAD(P)-bd_dom_sf"/>
</dbReference>
<proteinExistence type="inferred from homology"/>
<dbReference type="Gene3D" id="3.90.25.10">
    <property type="entry name" value="UDP-galactose 4-epimerase, domain 1"/>
    <property type="match status" value="1"/>
</dbReference>